<keyword evidence="1" id="KW-0853">WD repeat</keyword>
<dbReference type="EMBL" id="AMCV02000001">
    <property type="protein sequence ID" value="TDZ26563.1"/>
    <property type="molecule type" value="Genomic_DNA"/>
</dbReference>
<sequence length="547" mass="59237">MIQIPDAAVALETNARECRQEQGLALMLMAQGIPDVCAETIRRVQVVFCATDSRNQQSQEAQERQAAALAVLVGVARRSLRLAGDALNFATCLGRAEQAGESPPYAASSILEEITAIQNIIRQKSTVEQVASNLQDLRLDETASSHAHIQQLHDMVISGFLNFLKTYIEQQSGTMTTSEAARRSIAVGSAAPPYQPPHDSPLQRPQHAIANLLPAAPPVTFRHISKVVMTFEKEPQDIKFLPGGIPTFAVSTFHKDVALFRAATGERQHDIKVKGTHLVFSPVADVLALTVEHVEDPLKAKPIPLTHDFAHFDKPALYVLDTPRAAPGGAATKRFQMRWHGIRAFSFSPDGKLIAVKGVKHRVELVTSDKGAGHGVVRSHADEVTHAEFTAGGDRLVTMSRDGTLRVTRVESMRGVAKLDMEPWRNPLQLAVAPTGVVAAVWGRTVTIWDCETGAVGSYDVETARGREGWPLAVSPDLRWVASRTDGGADVTDLATGEVVYSATFESGFVSTAAFSGDGKYMVCGRCTNGHHGRTDSGILNIWEIQV</sequence>
<keyword evidence="3" id="KW-1185">Reference proteome</keyword>
<proteinExistence type="predicted"/>
<dbReference type="InterPro" id="IPR001680">
    <property type="entry name" value="WD40_rpt"/>
</dbReference>
<dbReference type="SUPFAM" id="SSF50998">
    <property type="entry name" value="Quinoprotein alcohol dehydrogenase-like"/>
    <property type="match status" value="1"/>
</dbReference>
<dbReference type="PANTHER" id="PTHR19879">
    <property type="entry name" value="TRANSCRIPTION INITIATION FACTOR TFIID"/>
    <property type="match status" value="1"/>
</dbReference>
<accession>A0A484G8R8</accession>
<evidence type="ECO:0000313" key="2">
    <source>
        <dbReference type="EMBL" id="TDZ26563.1"/>
    </source>
</evidence>
<comment type="caution">
    <text evidence="2">The sequence shown here is derived from an EMBL/GenBank/DDBJ whole genome shotgun (WGS) entry which is preliminary data.</text>
</comment>
<gene>
    <name evidence="2" type="primary">HET-E1-1</name>
    <name evidence="2" type="ORF">Cob_v000015</name>
</gene>
<dbReference type="PROSITE" id="PS50082">
    <property type="entry name" value="WD_REPEATS_2"/>
    <property type="match status" value="1"/>
</dbReference>
<dbReference type="OrthoDB" id="2013972at2759"/>
<dbReference type="STRING" id="1213857.A0A484G8R8"/>
<protein>
    <submittedName>
        <fullName evidence="2">Vegetative incompatibility protein HET-E-1</fullName>
    </submittedName>
</protein>
<evidence type="ECO:0000313" key="3">
    <source>
        <dbReference type="Proteomes" id="UP000014480"/>
    </source>
</evidence>
<reference evidence="3" key="1">
    <citation type="journal article" date="2013" name="New Phytol.">
        <title>Comparative genomic and transcriptomic analyses reveal the hemibiotrophic stage shift of Colletotrichum fungi.</title>
        <authorList>
            <person name="Gan P."/>
            <person name="Ikeda K."/>
            <person name="Irieda H."/>
            <person name="Narusaka M."/>
            <person name="O'Connell R.J."/>
            <person name="Narusaka Y."/>
            <person name="Takano Y."/>
            <person name="Kubo Y."/>
            <person name="Shirasu K."/>
        </authorList>
    </citation>
    <scope>NUCLEOTIDE SEQUENCE [LARGE SCALE GENOMIC DNA]</scope>
    <source>
        <strain evidence="3">104-T / ATCC 96160 / CBS 514.97 / LARS 414 / MAFF 240422</strain>
    </source>
</reference>
<dbReference type="InterPro" id="IPR015943">
    <property type="entry name" value="WD40/YVTN_repeat-like_dom_sf"/>
</dbReference>
<dbReference type="Gene3D" id="2.130.10.10">
    <property type="entry name" value="YVTN repeat-like/Quinoprotein amine dehydrogenase"/>
    <property type="match status" value="2"/>
</dbReference>
<feature type="repeat" description="WD" evidence="1">
    <location>
        <begin position="377"/>
        <end position="418"/>
    </location>
</feature>
<reference evidence="3" key="2">
    <citation type="journal article" date="2019" name="Mol. Plant Microbe Interact.">
        <title>Genome sequence resources for four phytopathogenic fungi from the Colletotrichum orbiculare species complex.</title>
        <authorList>
            <person name="Gan P."/>
            <person name="Tsushima A."/>
            <person name="Narusaka M."/>
            <person name="Narusaka Y."/>
            <person name="Takano Y."/>
            <person name="Kubo Y."/>
            <person name="Shirasu K."/>
        </authorList>
    </citation>
    <scope>GENOME REANNOTATION</scope>
    <source>
        <strain evidence="3">104-T / ATCC 96160 / CBS 514.97 / LARS 414 / MAFF 240422</strain>
    </source>
</reference>
<dbReference type="Proteomes" id="UP000014480">
    <property type="component" value="Unassembled WGS sequence"/>
</dbReference>
<name>A0A484G8R8_COLOR</name>
<organism evidence="2 3">
    <name type="scientific">Colletotrichum orbiculare (strain 104-T / ATCC 96160 / CBS 514.97 / LARS 414 / MAFF 240422)</name>
    <name type="common">Cucumber anthracnose fungus</name>
    <name type="synonym">Colletotrichum lagenarium</name>
    <dbReference type="NCBI Taxonomy" id="1213857"/>
    <lineage>
        <taxon>Eukaryota</taxon>
        <taxon>Fungi</taxon>
        <taxon>Dikarya</taxon>
        <taxon>Ascomycota</taxon>
        <taxon>Pezizomycotina</taxon>
        <taxon>Sordariomycetes</taxon>
        <taxon>Hypocreomycetidae</taxon>
        <taxon>Glomerellales</taxon>
        <taxon>Glomerellaceae</taxon>
        <taxon>Colletotrichum</taxon>
        <taxon>Colletotrichum orbiculare species complex</taxon>
    </lineage>
</organism>
<evidence type="ECO:0000256" key="1">
    <source>
        <dbReference type="PROSITE-ProRule" id="PRU00221"/>
    </source>
</evidence>
<dbReference type="PANTHER" id="PTHR19879:SF9">
    <property type="entry name" value="TRANSCRIPTION INITIATION FACTOR TFIID SUBUNIT 5"/>
    <property type="match status" value="1"/>
</dbReference>
<dbReference type="InterPro" id="IPR011047">
    <property type="entry name" value="Quinoprotein_ADH-like_sf"/>
</dbReference>
<dbReference type="AlphaFoldDB" id="A0A484G8R8"/>